<gene>
    <name evidence="1" type="ORF">NC797_07600</name>
</gene>
<keyword evidence="2" id="KW-1185">Reference proteome</keyword>
<dbReference type="EMBL" id="JAMQKB010000005">
    <property type="protein sequence ID" value="MDC3424370.1"/>
    <property type="molecule type" value="Genomic_DNA"/>
</dbReference>
<evidence type="ECO:0000313" key="2">
    <source>
        <dbReference type="Proteomes" id="UP001145050"/>
    </source>
</evidence>
<proteinExistence type="predicted"/>
<sequence>MFPVEKSEINYVLTKNCAVATFDTAEEVRICLEEELEDNLEFFVMLQECDDDELEIFLHSDNQEDLDEVQLARLEKLGLSEDNCIEELCKFLNVSIREINPDVKRKELIKRAKGFYSKCYPIDFDQLSIEQLERMILASQESFR</sequence>
<protein>
    <submittedName>
        <fullName evidence="1">Uncharacterized protein</fullName>
    </submittedName>
</protein>
<reference evidence="1" key="1">
    <citation type="submission" date="2022-06" db="EMBL/GenBank/DDBJ databases">
        <title>Aquibacillus sp. a new bacterium isolated from soil saline samples.</title>
        <authorList>
            <person name="Galisteo C."/>
            <person name="De La Haba R."/>
            <person name="Sanchez-Porro C."/>
            <person name="Ventosa A."/>
        </authorList>
    </citation>
    <scope>NUCLEOTIDE SEQUENCE</scope>
    <source>
        <strain evidence="1">3ASR75-11</strain>
    </source>
</reference>
<accession>A0A9X3WRD5</accession>
<organism evidence="1 2">
    <name type="scientific">Terrihalobacillus insolitus</name>
    <dbReference type="NCBI Taxonomy" id="2950438"/>
    <lineage>
        <taxon>Bacteria</taxon>
        <taxon>Bacillati</taxon>
        <taxon>Bacillota</taxon>
        <taxon>Bacilli</taxon>
        <taxon>Bacillales</taxon>
        <taxon>Bacillaceae</taxon>
        <taxon>Terrihalobacillus</taxon>
    </lineage>
</organism>
<dbReference type="Proteomes" id="UP001145050">
    <property type="component" value="Unassembled WGS sequence"/>
</dbReference>
<evidence type="ECO:0000313" key="1">
    <source>
        <dbReference type="EMBL" id="MDC3424370.1"/>
    </source>
</evidence>
<comment type="caution">
    <text evidence="1">The sequence shown here is derived from an EMBL/GenBank/DDBJ whole genome shotgun (WGS) entry which is preliminary data.</text>
</comment>
<name>A0A9X3WRD5_9BACI</name>
<dbReference type="AlphaFoldDB" id="A0A9X3WRD5"/>
<dbReference type="RefSeq" id="WP_272436174.1">
    <property type="nucleotide sequence ID" value="NZ_JAMQKB010000005.1"/>
</dbReference>